<dbReference type="InterPro" id="IPR036849">
    <property type="entry name" value="Enolase-like_C_sf"/>
</dbReference>
<dbReference type="SMART" id="SM00922">
    <property type="entry name" value="MR_MLE"/>
    <property type="match status" value="1"/>
</dbReference>
<comment type="caution">
    <text evidence="3">The sequence shown here is derived from an EMBL/GenBank/DDBJ whole genome shotgun (WGS) entry which is preliminary data.</text>
</comment>
<name>A0A9X2T4R1_9HYPH</name>
<dbReference type="GO" id="GO:0016829">
    <property type="term" value="F:lyase activity"/>
    <property type="evidence" value="ECO:0007669"/>
    <property type="project" value="UniProtKB-KW"/>
</dbReference>
<dbReference type="Gene3D" id="3.30.390.10">
    <property type="entry name" value="Enolase-like, N-terminal domain"/>
    <property type="match status" value="1"/>
</dbReference>
<dbReference type="Proteomes" id="UP001151088">
    <property type="component" value="Unassembled WGS sequence"/>
</dbReference>
<dbReference type="InterPro" id="IPR013342">
    <property type="entry name" value="Mandelate_racemase_C"/>
</dbReference>
<dbReference type="SFLD" id="SFLDS00001">
    <property type="entry name" value="Enolase"/>
    <property type="match status" value="1"/>
</dbReference>
<organism evidence="3 4">
    <name type="scientific">Ancylobacter mangrovi</name>
    <dbReference type="NCBI Taxonomy" id="2972472"/>
    <lineage>
        <taxon>Bacteria</taxon>
        <taxon>Pseudomonadati</taxon>
        <taxon>Pseudomonadota</taxon>
        <taxon>Alphaproteobacteria</taxon>
        <taxon>Hyphomicrobiales</taxon>
        <taxon>Xanthobacteraceae</taxon>
        <taxon>Ancylobacter</taxon>
    </lineage>
</organism>
<dbReference type="Pfam" id="PF13378">
    <property type="entry name" value="MR_MLE_C"/>
    <property type="match status" value="1"/>
</dbReference>
<keyword evidence="1" id="KW-0456">Lyase</keyword>
<dbReference type="PANTHER" id="PTHR48080">
    <property type="entry name" value="D-GALACTONATE DEHYDRATASE-RELATED"/>
    <property type="match status" value="1"/>
</dbReference>
<evidence type="ECO:0000313" key="4">
    <source>
        <dbReference type="Proteomes" id="UP001151088"/>
    </source>
</evidence>
<proteinExistence type="predicted"/>
<dbReference type="InterPro" id="IPR034593">
    <property type="entry name" value="DgoD-like"/>
</dbReference>
<gene>
    <name evidence="3" type="ORF">NVS89_05875</name>
</gene>
<evidence type="ECO:0000313" key="3">
    <source>
        <dbReference type="EMBL" id="MCS0494619.1"/>
    </source>
</evidence>
<dbReference type="RefSeq" id="WP_258731644.1">
    <property type="nucleotide sequence ID" value="NZ_JANTHZ010000002.1"/>
</dbReference>
<dbReference type="GO" id="GO:0009063">
    <property type="term" value="P:amino acid catabolic process"/>
    <property type="evidence" value="ECO:0007669"/>
    <property type="project" value="InterPro"/>
</dbReference>
<dbReference type="AlphaFoldDB" id="A0A9X2T4R1"/>
<dbReference type="InterPro" id="IPR029017">
    <property type="entry name" value="Enolase-like_N"/>
</dbReference>
<dbReference type="SUPFAM" id="SSF51604">
    <property type="entry name" value="Enolase C-terminal domain-like"/>
    <property type="match status" value="1"/>
</dbReference>
<dbReference type="InterPro" id="IPR029065">
    <property type="entry name" value="Enolase_C-like"/>
</dbReference>
<feature type="domain" description="Mandelate racemase/muconate lactonizing enzyme C-terminal" evidence="2">
    <location>
        <begin position="123"/>
        <end position="234"/>
    </location>
</feature>
<dbReference type="EMBL" id="JANTHZ010000002">
    <property type="protein sequence ID" value="MCS0494619.1"/>
    <property type="molecule type" value="Genomic_DNA"/>
</dbReference>
<dbReference type="PANTHER" id="PTHR48080:SF2">
    <property type="entry name" value="D-GALACTONATE DEHYDRATASE"/>
    <property type="match status" value="1"/>
</dbReference>
<sequence>MKIKRARPRRVGQFLFVEITTDNDIVGFGESGAWGHLEASEAALAKYCDYLVGEDPRRIERHWQIMHRFAHFNGTAVGGAISAVDIALWDIKAQSYGVPLYELFGGSVRDKLRLYAHVYSKTVDEVVSFATDKAREGYTAIGHFNPFLDEPEDQPYFLGHAGLVRMGINTVARVREAVGPDVDLLLELHRRLTPAEAISFAQAAAEYHPGWLEDPIRPENIDAMAEVASKSPVPIATGERYHSIYQFKMAIERRALSFARVSVGICGGLTAALKIAAIAEANDVQVAPHNPISPIGVAACAALGFSRSCVAIQEYPTGYDGYVLESTPQLLGRNVVDGDLTVEKGFLLRSEAPGLGVRLRDDAEVLRPPISRKVSMRRHLDGGVVDQ</sequence>
<accession>A0A9X2T4R1</accession>
<dbReference type="InterPro" id="IPR018110">
    <property type="entry name" value="Mandel_Rmase/mucon_lact_enz_CS"/>
</dbReference>
<protein>
    <submittedName>
        <fullName evidence="3">Mandelate racemase/muconate lactonizing enzyme family protein</fullName>
    </submittedName>
</protein>
<reference evidence="3" key="1">
    <citation type="submission" date="2022-08" db="EMBL/GenBank/DDBJ databases">
        <authorList>
            <person name="Li F."/>
        </authorList>
    </citation>
    <scope>NUCLEOTIDE SEQUENCE</scope>
    <source>
        <strain evidence="3">MQZ15Z-1</strain>
    </source>
</reference>
<dbReference type="Pfam" id="PF02746">
    <property type="entry name" value="MR_MLE_N"/>
    <property type="match status" value="1"/>
</dbReference>
<dbReference type="InterPro" id="IPR013341">
    <property type="entry name" value="Mandelate_racemase_N_dom"/>
</dbReference>
<dbReference type="Gene3D" id="3.20.20.120">
    <property type="entry name" value="Enolase-like C-terminal domain"/>
    <property type="match status" value="1"/>
</dbReference>
<dbReference type="PROSITE" id="PS00908">
    <property type="entry name" value="MR_MLE_1"/>
    <property type="match status" value="1"/>
</dbReference>
<keyword evidence="4" id="KW-1185">Reference proteome</keyword>
<dbReference type="CDD" id="cd03316">
    <property type="entry name" value="MR_like"/>
    <property type="match status" value="1"/>
</dbReference>
<dbReference type="SUPFAM" id="SSF54826">
    <property type="entry name" value="Enolase N-terminal domain-like"/>
    <property type="match status" value="1"/>
</dbReference>
<evidence type="ECO:0000259" key="2">
    <source>
        <dbReference type="SMART" id="SM00922"/>
    </source>
</evidence>
<evidence type="ECO:0000256" key="1">
    <source>
        <dbReference type="ARBA" id="ARBA00023239"/>
    </source>
</evidence>
<dbReference type="GO" id="GO:0000287">
    <property type="term" value="F:magnesium ion binding"/>
    <property type="evidence" value="ECO:0007669"/>
    <property type="project" value="UniProtKB-ARBA"/>
</dbReference>